<protein>
    <recommendedName>
        <fullName evidence="1">GWxTD domain-containing protein</fullName>
    </recommendedName>
</protein>
<dbReference type="Pfam" id="PF20094">
    <property type="entry name" value="GWxTD_dom"/>
    <property type="match status" value="1"/>
</dbReference>
<dbReference type="AlphaFoldDB" id="A0A381SB24"/>
<evidence type="ECO:0000259" key="1">
    <source>
        <dbReference type="Pfam" id="PF20094"/>
    </source>
</evidence>
<reference evidence="2" key="1">
    <citation type="submission" date="2018-05" db="EMBL/GenBank/DDBJ databases">
        <authorList>
            <person name="Lanie J.A."/>
            <person name="Ng W.-L."/>
            <person name="Kazmierczak K.M."/>
            <person name="Andrzejewski T.M."/>
            <person name="Davidsen T.M."/>
            <person name="Wayne K.J."/>
            <person name="Tettelin H."/>
            <person name="Glass J.I."/>
            <person name="Rusch D."/>
            <person name="Podicherti R."/>
            <person name="Tsui H.-C.T."/>
            <person name="Winkler M.E."/>
        </authorList>
    </citation>
    <scope>NUCLEOTIDE SEQUENCE</scope>
</reference>
<gene>
    <name evidence="2" type="ORF">METZ01_LOCUS53568</name>
</gene>
<evidence type="ECO:0000313" key="2">
    <source>
        <dbReference type="EMBL" id="SVA00714.1"/>
    </source>
</evidence>
<feature type="domain" description="GWxTD" evidence="1">
    <location>
        <begin position="271"/>
        <end position="384"/>
    </location>
</feature>
<dbReference type="NCBIfam" id="TIGR04514">
    <property type="entry name" value="GWxTD_dom"/>
    <property type="match status" value="1"/>
</dbReference>
<dbReference type="InterPro" id="IPR030959">
    <property type="entry name" value="GWxTD_dom"/>
</dbReference>
<sequence>MLIFSCGGISKINKKSKGKVESKINVKTQYWNTTEDSLNFYVHISIPLNHFVFRKQMDHFSSEIIYTLVISDDEGKTQLYRESWREKISEPYYENTRDPDNLVKTEKNIGLIPGEYKLFLNVQDEDSRKNWKITKTIKLERVNFISPSLIFVKENDKLMKQVDFLIQKQDTIWLRTQVNLIGNEEIEGPVVEKMSPDHQSKMEINYFIHHNKTVIDSGVVAISRDGIQNFYYIPIPMTHHKRGKYEIELQYLNDKQITSFQYGLKTKNFWTDEIDELVGVMKYVLPYSEYKKLKQKGDSEKLDAINKYWKKKDPTPETDENELLNELNERVKFSNKNFSILMHGWRSDRGRIYIIYGEPQVVDESYQDNRGYNFQKWVYANGKEFLFIDRTMSGDYTLYHERF</sequence>
<dbReference type="EMBL" id="UINC01002829">
    <property type="protein sequence ID" value="SVA00714.1"/>
    <property type="molecule type" value="Genomic_DNA"/>
</dbReference>
<proteinExistence type="predicted"/>
<name>A0A381SB24_9ZZZZ</name>
<organism evidence="2">
    <name type="scientific">marine metagenome</name>
    <dbReference type="NCBI Taxonomy" id="408172"/>
    <lineage>
        <taxon>unclassified sequences</taxon>
        <taxon>metagenomes</taxon>
        <taxon>ecological metagenomes</taxon>
    </lineage>
</organism>
<accession>A0A381SB24</accession>